<reference evidence="6 7" key="1">
    <citation type="submission" date="2018-06" db="EMBL/GenBank/DDBJ databases">
        <title>Genomic Encyclopedia of Type Strains, Phase III (KMG-III): the genomes of soil and plant-associated and newly described type strains.</title>
        <authorList>
            <person name="Whitman W."/>
        </authorList>
    </citation>
    <scope>NUCLEOTIDE SEQUENCE [LARGE SCALE GENOMIC DNA]</scope>
    <source>
        <strain evidence="6 7">CECT 7732</strain>
    </source>
</reference>
<dbReference type="GO" id="GO:0046047">
    <property type="term" value="P:TTP catabolic process"/>
    <property type="evidence" value="ECO:0007669"/>
    <property type="project" value="TreeGrafter"/>
</dbReference>
<dbReference type="Pfam" id="PF03819">
    <property type="entry name" value="MazG"/>
    <property type="match status" value="2"/>
</dbReference>
<feature type="domain" description="NTP pyrophosphohydrolase MazG-like" evidence="5">
    <location>
        <begin position="28"/>
        <end position="101"/>
    </location>
</feature>
<evidence type="ECO:0000256" key="3">
    <source>
        <dbReference type="ARBA" id="ARBA00066372"/>
    </source>
</evidence>
<accession>A0A366D4Z3</accession>
<dbReference type="GO" id="GO:0046061">
    <property type="term" value="P:dATP catabolic process"/>
    <property type="evidence" value="ECO:0007669"/>
    <property type="project" value="TreeGrafter"/>
</dbReference>
<organism evidence="6 7">
    <name type="scientific">Marinomonas aquiplantarum</name>
    <dbReference type="NCBI Taxonomy" id="491951"/>
    <lineage>
        <taxon>Bacteria</taxon>
        <taxon>Pseudomonadati</taxon>
        <taxon>Pseudomonadota</taxon>
        <taxon>Gammaproteobacteria</taxon>
        <taxon>Oceanospirillales</taxon>
        <taxon>Oceanospirillaceae</taxon>
        <taxon>Marinomonas</taxon>
    </lineage>
</organism>
<comment type="catalytic activity">
    <reaction evidence="1">
        <text>ATP + H2O = AMP + diphosphate + H(+)</text>
        <dbReference type="Rhea" id="RHEA:14245"/>
        <dbReference type="ChEBI" id="CHEBI:15377"/>
        <dbReference type="ChEBI" id="CHEBI:15378"/>
        <dbReference type="ChEBI" id="CHEBI:30616"/>
        <dbReference type="ChEBI" id="CHEBI:33019"/>
        <dbReference type="ChEBI" id="CHEBI:456215"/>
        <dbReference type="EC" id="3.6.1.8"/>
    </reaction>
</comment>
<dbReference type="EC" id="3.6.1.8" evidence="3"/>
<dbReference type="Gene3D" id="1.10.287.1080">
    <property type="entry name" value="MazG-like"/>
    <property type="match status" value="2"/>
</dbReference>
<sequence length="268" mass="30846">MSEAIQRLQYLMTCLRDKDFGCAWDKKQTYQTIAPYTLEEAYEVIDAIERADFDDLKDELGDLLFQVIFYSQIAREDDKFDFDDVVNGIVAKMLRRHPHIFPQGELDRFGEPSNLSESDISAQWQAIKEQEKASKPKQGVLDDVPSAMPSMMQAVKLQQKAAKFGFDWQDISPVFAKIREELDELEEAIQLGEQGHIAEEMGDVLFAMTNLARHLKVSPDIALNKTNTKFRRRFARIETLLVAQNRKLTDCSLAELDRYWEQAKSEGL</sequence>
<dbReference type="GO" id="GO:0047693">
    <property type="term" value="F:ATP diphosphatase activity"/>
    <property type="evidence" value="ECO:0007669"/>
    <property type="project" value="UniProtKB-EC"/>
</dbReference>
<protein>
    <recommendedName>
        <fullName evidence="4">Nucleoside triphosphate pyrophosphohydrolase</fullName>
        <ecNumber evidence="3">3.6.1.8</ecNumber>
    </recommendedName>
</protein>
<feature type="domain" description="NTP pyrophosphohydrolase MazG-like" evidence="5">
    <location>
        <begin position="176"/>
        <end position="233"/>
    </location>
</feature>
<name>A0A366D4Z3_9GAMM</name>
<evidence type="ECO:0000313" key="7">
    <source>
        <dbReference type="Proteomes" id="UP000252086"/>
    </source>
</evidence>
<dbReference type="GO" id="GO:0006203">
    <property type="term" value="P:dGTP catabolic process"/>
    <property type="evidence" value="ECO:0007669"/>
    <property type="project" value="TreeGrafter"/>
</dbReference>
<dbReference type="EMBL" id="QNRF01000002">
    <property type="protein sequence ID" value="RBO85025.1"/>
    <property type="molecule type" value="Genomic_DNA"/>
</dbReference>
<evidence type="ECO:0000256" key="4">
    <source>
        <dbReference type="ARBA" id="ARBA00074799"/>
    </source>
</evidence>
<evidence type="ECO:0000313" key="6">
    <source>
        <dbReference type="EMBL" id="RBO85025.1"/>
    </source>
</evidence>
<dbReference type="FunFam" id="1.10.287.1080:FF:000003">
    <property type="entry name" value="Nucleoside triphosphate pyrophosphohydrolase"/>
    <property type="match status" value="1"/>
</dbReference>
<dbReference type="OrthoDB" id="9808939at2"/>
<dbReference type="PANTHER" id="PTHR30522:SF0">
    <property type="entry name" value="NUCLEOSIDE TRIPHOSPHATE PYROPHOSPHOHYDROLASE"/>
    <property type="match status" value="1"/>
</dbReference>
<dbReference type="GO" id="GO:0006950">
    <property type="term" value="P:response to stress"/>
    <property type="evidence" value="ECO:0007669"/>
    <property type="project" value="UniProtKB-ARBA"/>
</dbReference>
<dbReference type="GO" id="GO:0046081">
    <property type="term" value="P:dUTP catabolic process"/>
    <property type="evidence" value="ECO:0007669"/>
    <property type="project" value="TreeGrafter"/>
</dbReference>
<dbReference type="PANTHER" id="PTHR30522">
    <property type="entry name" value="NUCLEOSIDE TRIPHOSPHATE PYROPHOSPHOHYDROLASE"/>
    <property type="match status" value="1"/>
</dbReference>
<evidence type="ECO:0000256" key="2">
    <source>
        <dbReference type="ARBA" id="ARBA00061115"/>
    </source>
</evidence>
<dbReference type="Proteomes" id="UP000252086">
    <property type="component" value="Unassembled WGS sequence"/>
</dbReference>
<dbReference type="GO" id="GO:0046076">
    <property type="term" value="P:dTTP catabolic process"/>
    <property type="evidence" value="ECO:0007669"/>
    <property type="project" value="TreeGrafter"/>
</dbReference>
<dbReference type="GO" id="GO:0046052">
    <property type="term" value="P:UTP catabolic process"/>
    <property type="evidence" value="ECO:0007669"/>
    <property type="project" value="TreeGrafter"/>
</dbReference>
<evidence type="ECO:0000256" key="1">
    <source>
        <dbReference type="ARBA" id="ARBA00052141"/>
    </source>
</evidence>
<dbReference type="InterPro" id="IPR048011">
    <property type="entry name" value="NTP-PPase_MazG-like_C"/>
</dbReference>
<dbReference type="AlphaFoldDB" id="A0A366D4Z3"/>
<dbReference type="InterPro" id="IPR004518">
    <property type="entry name" value="MazG-like_dom"/>
</dbReference>
<comment type="similarity">
    <text evidence="2">Belongs to the nucleoside triphosphate pyrophosphohydrolase family.</text>
</comment>
<dbReference type="InterPro" id="IPR048015">
    <property type="entry name" value="NTP-PPase_MazG-like_N"/>
</dbReference>
<dbReference type="NCBIfam" id="NF007113">
    <property type="entry name" value="PRK09562.1"/>
    <property type="match status" value="1"/>
</dbReference>
<comment type="caution">
    <text evidence="6">The sequence shown here is derived from an EMBL/GenBank/DDBJ whole genome shotgun (WGS) entry which is preliminary data.</text>
</comment>
<dbReference type="InterPro" id="IPR011551">
    <property type="entry name" value="NTP_PyrPHydrolase_MazG"/>
</dbReference>
<dbReference type="CDD" id="cd11528">
    <property type="entry name" value="NTP-PPase_MazG_Nterm"/>
    <property type="match status" value="1"/>
</dbReference>
<dbReference type="RefSeq" id="WP_113873640.1">
    <property type="nucleotide sequence ID" value="NZ_QNRF01000002.1"/>
</dbReference>
<proteinExistence type="inferred from homology"/>
<dbReference type="FunFam" id="1.10.287.1080:FF:000001">
    <property type="entry name" value="Nucleoside triphosphate pyrophosphohydrolase"/>
    <property type="match status" value="1"/>
</dbReference>
<dbReference type="NCBIfam" id="TIGR00444">
    <property type="entry name" value="mazG"/>
    <property type="match status" value="1"/>
</dbReference>
<keyword evidence="7" id="KW-1185">Reference proteome</keyword>
<evidence type="ECO:0000259" key="5">
    <source>
        <dbReference type="Pfam" id="PF03819"/>
    </source>
</evidence>
<gene>
    <name evidence="6" type="ORF">DFP76_102427</name>
</gene>
<dbReference type="CDD" id="cd11529">
    <property type="entry name" value="NTP-PPase_MazG_Cterm"/>
    <property type="match status" value="1"/>
</dbReference>
<dbReference type="SUPFAM" id="SSF101386">
    <property type="entry name" value="all-alpha NTP pyrophosphatases"/>
    <property type="match status" value="2"/>
</dbReference>